<dbReference type="InterPro" id="IPR020845">
    <property type="entry name" value="AMP-binding_CS"/>
</dbReference>
<accession>A0A7Z9D5B2</accession>
<comment type="similarity">
    <text evidence="1">Belongs to the ATP-dependent AMP-binding enzyme family.</text>
</comment>
<protein>
    <submittedName>
        <fullName evidence="6">Long-chain-fatty-acid--CoA ligase</fullName>
        <ecNumber evidence="6">6.2.1.3</ecNumber>
    </submittedName>
</protein>
<evidence type="ECO:0000259" key="4">
    <source>
        <dbReference type="Pfam" id="PF00501"/>
    </source>
</evidence>
<dbReference type="Gene3D" id="3.40.50.12780">
    <property type="entry name" value="N-terminal domain of ligase-like"/>
    <property type="match status" value="1"/>
</dbReference>
<evidence type="ECO:0000256" key="1">
    <source>
        <dbReference type="ARBA" id="ARBA00006432"/>
    </source>
</evidence>
<dbReference type="RefSeq" id="WP_186335919.1">
    <property type="nucleotide sequence ID" value="NZ_LR134479.1"/>
</dbReference>
<dbReference type="GO" id="GO:0031956">
    <property type="term" value="F:medium-chain fatty acid-CoA ligase activity"/>
    <property type="evidence" value="ECO:0007669"/>
    <property type="project" value="TreeGrafter"/>
</dbReference>
<dbReference type="EC" id="6.2.1.3" evidence="6"/>
<dbReference type="InterPro" id="IPR042099">
    <property type="entry name" value="ANL_N_sf"/>
</dbReference>
<organism evidence="6 7">
    <name type="scientific">Rothia aeria</name>
    <dbReference type="NCBI Taxonomy" id="172042"/>
    <lineage>
        <taxon>Bacteria</taxon>
        <taxon>Bacillati</taxon>
        <taxon>Actinomycetota</taxon>
        <taxon>Actinomycetes</taxon>
        <taxon>Micrococcales</taxon>
        <taxon>Micrococcaceae</taxon>
        <taxon>Rothia</taxon>
    </lineage>
</organism>
<sequence length="556" mass="59874">MPTSEPQHQQHFAAPAETRKDSHTHLPTVAPQPRNNIAALLADKAHNNDTALIVPSAAGGVTHISYRELAQAAARVQDYLQSIGVREGDRVALSLPNVPLMPAIYYGVLAAGAICVPLNPLLSAAELEHHIQDSTAKVLFAWEGTRLAEEAPRIPHIERGTLRFEILRAVTGQGSETCFAPFDTNSLDNTRAVLAPLPVCGADPALILYTSGTTGKPKGATLTHANILSNAHSCAEVFGFTNADIIFGGLPLFHAFGQTVSMNAAFSAGAAVALLPRFTPADALYLIEQARVSVLAAVPSMYLALADVLESNPESSACLRGRIRFGISGGSPLPEPAHRRFEKLISCPIYEGYGLSETSPVVCFNRSQFGLIIGSVGRVLPGVRVQVRKQDGTPAPTGEAGQLWISGENVMAGYWENPEATEQAFDGSWFASGDIASIDADNNIYILDRIKDMVLRNGYSVYPREIEDVLYAHPQVRTAAVVGVPDERVGEEILAVILPREATNTSQLEHELDSLARTHLAAYKHPRRYLFVNELPLGPTGKILKRELRAALGLTE</sequence>
<dbReference type="InterPro" id="IPR025110">
    <property type="entry name" value="AMP-bd_C"/>
</dbReference>
<dbReference type="InterPro" id="IPR000873">
    <property type="entry name" value="AMP-dep_synth/lig_dom"/>
</dbReference>
<dbReference type="SUPFAM" id="SSF56801">
    <property type="entry name" value="Acetyl-CoA synthetase-like"/>
    <property type="match status" value="1"/>
</dbReference>
<feature type="region of interest" description="Disordered" evidence="3">
    <location>
        <begin position="1"/>
        <end position="30"/>
    </location>
</feature>
<dbReference type="Pfam" id="PF13193">
    <property type="entry name" value="AMP-binding_C"/>
    <property type="match status" value="1"/>
</dbReference>
<feature type="compositionally biased region" description="Polar residues" evidence="3">
    <location>
        <begin position="1"/>
        <end position="10"/>
    </location>
</feature>
<evidence type="ECO:0000259" key="5">
    <source>
        <dbReference type="Pfam" id="PF13193"/>
    </source>
</evidence>
<evidence type="ECO:0000313" key="6">
    <source>
        <dbReference type="EMBL" id="VEI22636.1"/>
    </source>
</evidence>
<reference evidence="6 7" key="1">
    <citation type="submission" date="2018-12" db="EMBL/GenBank/DDBJ databases">
        <authorList>
            <consortium name="Pathogen Informatics"/>
        </authorList>
    </citation>
    <scope>NUCLEOTIDE SEQUENCE [LARGE SCALE GENOMIC DNA]</scope>
    <source>
        <strain evidence="6 7">NCTC10207</strain>
    </source>
</reference>
<evidence type="ECO:0000313" key="7">
    <source>
        <dbReference type="Proteomes" id="UP000282386"/>
    </source>
</evidence>
<dbReference type="InterPro" id="IPR045851">
    <property type="entry name" value="AMP-bd_C_sf"/>
</dbReference>
<feature type="domain" description="AMP-binding enzyme C-terminal" evidence="5">
    <location>
        <begin position="465"/>
        <end position="542"/>
    </location>
</feature>
<gene>
    <name evidence="6" type="primary">fadD_1</name>
    <name evidence="6" type="ORF">NCTC10207_00717</name>
</gene>
<dbReference type="AlphaFoldDB" id="A0A7Z9D5B2"/>
<dbReference type="PANTHER" id="PTHR43201">
    <property type="entry name" value="ACYL-COA SYNTHETASE"/>
    <property type="match status" value="1"/>
</dbReference>
<feature type="domain" description="AMP-dependent synthetase/ligase" evidence="4">
    <location>
        <begin position="45"/>
        <end position="415"/>
    </location>
</feature>
<evidence type="ECO:0000256" key="3">
    <source>
        <dbReference type="SAM" id="MobiDB-lite"/>
    </source>
</evidence>
<dbReference type="PANTHER" id="PTHR43201:SF5">
    <property type="entry name" value="MEDIUM-CHAIN ACYL-COA LIGASE ACSF2, MITOCHONDRIAL"/>
    <property type="match status" value="1"/>
</dbReference>
<dbReference type="Gene3D" id="3.30.300.30">
    <property type="match status" value="1"/>
</dbReference>
<dbReference type="EMBL" id="LR134479">
    <property type="protein sequence ID" value="VEI22636.1"/>
    <property type="molecule type" value="Genomic_DNA"/>
</dbReference>
<name>A0A7Z9D5B2_9MICC</name>
<evidence type="ECO:0000256" key="2">
    <source>
        <dbReference type="ARBA" id="ARBA00022598"/>
    </source>
</evidence>
<dbReference type="GO" id="GO:0004467">
    <property type="term" value="F:long-chain fatty acid-CoA ligase activity"/>
    <property type="evidence" value="ECO:0007669"/>
    <property type="project" value="UniProtKB-EC"/>
</dbReference>
<dbReference type="PROSITE" id="PS00455">
    <property type="entry name" value="AMP_BINDING"/>
    <property type="match status" value="1"/>
</dbReference>
<dbReference type="Proteomes" id="UP000282386">
    <property type="component" value="Chromosome"/>
</dbReference>
<dbReference type="Pfam" id="PF00501">
    <property type="entry name" value="AMP-binding"/>
    <property type="match status" value="1"/>
</dbReference>
<keyword evidence="2 6" id="KW-0436">Ligase</keyword>
<proteinExistence type="inferred from homology"/>